<gene>
    <name evidence="1" type="ORF">BECKMB1821H_GA0114242_100874</name>
</gene>
<proteinExistence type="predicted"/>
<reference evidence="1" key="1">
    <citation type="submission" date="2019-02" db="EMBL/GenBank/DDBJ databases">
        <authorList>
            <person name="Gruber-Vodicka R. H."/>
            <person name="Seah K. B. B."/>
        </authorList>
    </citation>
    <scope>NUCLEOTIDE SEQUENCE</scope>
    <source>
        <strain evidence="1">BECK_BZ198</strain>
    </source>
</reference>
<name>A0A451B8W4_9GAMM</name>
<accession>A0A451B8W4</accession>
<protein>
    <submittedName>
        <fullName evidence="1">Uncharacterized protein</fullName>
    </submittedName>
</protein>
<sequence>MLHDMPWNRISRMDLLEVPITQKTKRDFGAISGGNVIVTFPEGPKQNDQKFEKLKK</sequence>
<evidence type="ECO:0000313" key="1">
    <source>
        <dbReference type="EMBL" id="VFK74715.1"/>
    </source>
</evidence>
<dbReference type="EMBL" id="CAADGH010000008">
    <property type="protein sequence ID" value="VFK74715.1"/>
    <property type="molecule type" value="Genomic_DNA"/>
</dbReference>
<organism evidence="1">
    <name type="scientific">Candidatus Kentrum sp. MB</name>
    <dbReference type="NCBI Taxonomy" id="2138164"/>
    <lineage>
        <taxon>Bacteria</taxon>
        <taxon>Pseudomonadati</taxon>
        <taxon>Pseudomonadota</taxon>
        <taxon>Gammaproteobacteria</taxon>
        <taxon>Candidatus Kentrum</taxon>
    </lineage>
</organism>
<dbReference type="AlphaFoldDB" id="A0A451B8W4"/>